<organism evidence="2 3">
    <name type="scientific">Mola mola</name>
    <name type="common">Ocean sunfish</name>
    <name type="synonym">Tetraodon mola</name>
    <dbReference type="NCBI Taxonomy" id="94237"/>
    <lineage>
        <taxon>Eukaryota</taxon>
        <taxon>Metazoa</taxon>
        <taxon>Chordata</taxon>
        <taxon>Craniata</taxon>
        <taxon>Vertebrata</taxon>
        <taxon>Euteleostomi</taxon>
        <taxon>Actinopterygii</taxon>
        <taxon>Neopterygii</taxon>
        <taxon>Teleostei</taxon>
        <taxon>Neoteleostei</taxon>
        <taxon>Acanthomorphata</taxon>
        <taxon>Eupercaria</taxon>
        <taxon>Tetraodontiformes</taxon>
        <taxon>Molidae</taxon>
        <taxon>Mola</taxon>
    </lineage>
</organism>
<keyword evidence="3" id="KW-1185">Reference proteome</keyword>
<feature type="domain" description="FERM" evidence="1">
    <location>
        <begin position="26"/>
        <end position="118"/>
    </location>
</feature>
<evidence type="ECO:0000259" key="1">
    <source>
        <dbReference type="PROSITE" id="PS50057"/>
    </source>
</evidence>
<dbReference type="InterPro" id="IPR029071">
    <property type="entry name" value="Ubiquitin-like_domsf"/>
</dbReference>
<evidence type="ECO:0000313" key="3">
    <source>
        <dbReference type="Proteomes" id="UP000261620"/>
    </source>
</evidence>
<proteinExistence type="predicted"/>
<dbReference type="Gene3D" id="3.10.20.90">
    <property type="entry name" value="Phosphatidylinositol 3-kinase Catalytic Subunit, Chain A, domain 1"/>
    <property type="match status" value="1"/>
</dbReference>
<dbReference type="STRING" id="94237.ENSMMOP00000000294"/>
<dbReference type="PANTHER" id="PTHR23280">
    <property type="entry name" value="4.1 G PROTEIN"/>
    <property type="match status" value="1"/>
</dbReference>
<dbReference type="Ensembl" id="ENSMMOT00000000298.1">
    <property type="protein sequence ID" value="ENSMMOP00000000294.1"/>
    <property type="gene ID" value="ENSMMOG00000000238.1"/>
</dbReference>
<name>A0A3Q3VVX8_MOLML</name>
<dbReference type="PANTHER" id="PTHR23280:SF5">
    <property type="entry name" value="FERM DOMAIN-CONTAINING PROTEIN 5"/>
    <property type="match status" value="1"/>
</dbReference>
<dbReference type="SUPFAM" id="SSF54236">
    <property type="entry name" value="Ubiquitin-like"/>
    <property type="match status" value="1"/>
</dbReference>
<accession>A0A3Q3VVX8</accession>
<sequence>APAHCYTFKITAPSAASSIRSLDRECNCTVRLLDDSEYTCTIQRDSKGQYLFDLICHHLNLLEKDYFGIRYVDPDKQRVSIDFIIYTDRFELFNSVESQFSELFCLLSLTLSIFVSLP</sequence>
<evidence type="ECO:0000313" key="2">
    <source>
        <dbReference type="Ensembl" id="ENSMMOP00000000294.1"/>
    </source>
</evidence>
<dbReference type="Proteomes" id="UP000261620">
    <property type="component" value="Unplaced"/>
</dbReference>
<dbReference type="PROSITE" id="PS50057">
    <property type="entry name" value="FERM_3"/>
    <property type="match status" value="1"/>
</dbReference>
<dbReference type="GO" id="GO:0031032">
    <property type="term" value="P:actomyosin structure organization"/>
    <property type="evidence" value="ECO:0007669"/>
    <property type="project" value="TreeGrafter"/>
</dbReference>
<dbReference type="GO" id="GO:0005856">
    <property type="term" value="C:cytoskeleton"/>
    <property type="evidence" value="ECO:0007669"/>
    <property type="project" value="TreeGrafter"/>
</dbReference>
<dbReference type="InterPro" id="IPR000299">
    <property type="entry name" value="FERM_domain"/>
</dbReference>
<reference evidence="2" key="1">
    <citation type="submission" date="2025-08" db="UniProtKB">
        <authorList>
            <consortium name="Ensembl"/>
        </authorList>
    </citation>
    <scope>IDENTIFICATION</scope>
</reference>
<protein>
    <recommendedName>
        <fullName evidence="1">FERM domain-containing protein</fullName>
    </recommendedName>
</protein>
<dbReference type="AlphaFoldDB" id="A0A3Q3VVX8"/>
<reference evidence="2" key="2">
    <citation type="submission" date="2025-09" db="UniProtKB">
        <authorList>
            <consortium name="Ensembl"/>
        </authorList>
    </citation>
    <scope>IDENTIFICATION</scope>
</reference>
<dbReference type="Pfam" id="PF09379">
    <property type="entry name" value="FERM_N"/>
    <property type="match status" value="1"/>
</dbReference>
<dbReference type="InterPro" id="IPR018979">
    <property type="entry name" value="FERM_N"/>
</dbReference>